<dbReference type="eggNOG" id="arCOG03828">
    <property type="taxonomic scope" value="Archaea"/>
</dbReference>
<feature type="transmembrane region" description="Helical" evidence="1">
    <location>
        <begin position="157"/>
        <end position="177"/>
    </location>
</feature>
<feature type="domain" description="DUF7344" evidence="2">
    <location>
        <begin position="24"/>
        <end position="104"/>
    </location>
</feature>
<dbReference type="PATRIC" id="fig|1227484.4.peg.2414"/>
<name>M0DUT5_9EURY</name>
<keyword evidence="1" id="KW-1133">Transmembrane helix</keyword>
<protein>
    <recommendedName>
        <fullName evidence="2">DUF7344 domain-containing protein</fullName>
    </recommendedName>
</protein>
<comment type="caution">
    <text evidence="3">The sequence shown here is derived from an EMBL/GenBank/DDBJ whole genome shotgun (WGS) entry which is preliminary data.</text>
</comment>
<evidence type="ECO:0000313" key="4">
    <source>
        <dbReference type="Proteomes" id="UP000011514"/>
    </source>
</evidence>
<keyword evidence="1" id="KW-0812">Transmembrane</keyword>
<evidence type="ECO:0000313" key="3">
    <source>
        <dbReference type="EMBL" id="ELZ37879.1"/>
    </source>
</evidence>
<reference evidence="3 4" key="1">
    <citation type="journal article" date="2014" name="PLoS Genet.">
        <title>Phylogenetically driven sequencing of extremely halophilic archaea reveals strategies for static and dynamic osmo-response.</title>
        <authorList>
            <person name="Becker E.A."/>
            <person name="Seitzer P.M."/>
            <person name="Tritt A."/>
            <person name="Larsen D."/>
            <person name="Krusor M."/>
            <person name="Yao A.I."/>
            <person name="Wu D."/>
            <person name="Madern D."/>
            <person name="Eisen J.A."/>
            <person name="Darling A.E."/>
            <person name="Facciotti M.T."/>
        </authorList>
    </citation>
    <scope>NUCLEOTIDE SEQUENCE [LARGE SCALE GENOMIC DNA]</scope>
    <source>
        <strain evidence="3 4">DSM 1137</strain>
    </source>
</reference>
<proteinExistence type="predicted"/>
<keyword evidence="4" id="KW-1185">Reference proteome</keyword>
<sequence>MASAQQIDGGGTEPATEVSEDELFDVLANQRRRFAVHLLKREEADSVAIGDMAEQIAAWENGIDTAEITGNERKRVYTALQQSHLPKMDDAGVVEFNKDRGVVEPTPALTDVDVYMDVVEGREIPWSDYYLGLSGAAVALTGAVWLGAWPFTLLPEMAWTVAIVVAFLFSALTHKYYTAEMKVGKPEEPPELT</sequence>
<evidence type="ECO:0000259" key="2">
    <source>
        <dbReference type="Pfam" id="PF24035"/>
    </source>
</evidence>
<dbReference type="OrthoDB" id="331021at2157"/>
<feature type="transmembrane region" description="Helical" evidence="1">
    <location>
        <begin position="129"/>
        <end position="151"/>
    </location>
</feature>
<dbReference type="RefSeq" id="WP_004049454.1">
    <property type="nucleotide sequence ID" value="NZ_AOJE01000060.1"/>
</dbReference>
<keyword evidence="1" id="KW-0472">Membrane</keyword>
<dbReference type="InterPro" id="IPR055768">
    <property type="entry name" value="DUF7344"/>
</dbReference>
<accession>M0DUT5</accession>
<dbReference type="AlphaFoldDB" id="M0DUT5"/>
<dbReference type="Pfam" id="PF24035">
    <property type="entry name" value="DUF7344"/>
    <property type="match status" value="1"/>
</dbReference>
<organism evidence="3 4">
    <name type="scientific">Halorubrum saccharovorum DSM 1137</name>
    <dbReference type="NCBI Taxonomy" id="1227484"/>
    <lineage>
        <taxon>Archaea</taxon>
        <taxon>Methanobacteriati</taxon>
        <taxon>Methanobacteriota</taxon>
        <taxon>Stenosarchaea group</taxon>
        <taxon>Halobacteria</taxon>
        <taxon>Halobacteriales</taxon>
        <taxon>Haloferacaceae</taxon>
        <taxon>Halorubrum</taxon>
    </lineage>
</organism>
<gene>
    <name evidence="3" type="ORF">C471_12276</name>
</gene>
<evidence type="ECO:0000256" key="1">
    <source>
        <dbReference type="SAM" id="Phobius"/>
    </source>
</evidence>
<dbReference type="Proteomes" id="UP000011514">
    <property type="component" value="Unassembled WGS sequence"/>
</dbReference>
<dbReference type="EMBL" id="AOJE01000060">
    <property type="protein sequence ID" value="ELZ37879.1"/>
    <property type="molecule type" value="Genomic_DNA"/>
</dbReference>